<reference evidence="3" key="1">
    <citation type="submission" date="2022-04" db="EMBL/GenBank/DDBJ databases">
        <title>Carnegiea gigantea Genome sequencing and assembly v2.</title>
        <authorList>
            <person name="Copetti D."/>
            <person name="Sanderson M.J."/>
            <person name="Burquez A."/>
            <person name="Wojciechowski M.F."/>
        </authorList>
    </citation>
    <scope>NUCLEOTIDE SEQUENCE</scope>
    <source>
        <strain evidence="3">SGP5-SGP5p</strain>
        <tissue evidence="3">Aerial part</tissue>
    </source>
</reference>
<dbReference type="GO" id="GO:0009627">
    <property type="term" value="P:systemic acquired resistance"/>
    <property type="evidence" value="ECO:0007669"/>
    <property type="project" value="InterPro"/>
</dbReference>
<feature type="domain" description="Bifunctional inhibitor/plant lipid transfer protein/seed storage helical" evidence="2">
    <location>
        <begin position="208"/>
        <end position="278"/>
    </location>
</feature>
<name>A0A9Q1KD59_9CARY</name>
<evidence type="ECO:0000259" key="2">
    <source>
        <dbReference type="SMART" id="SM00499"/>
    </source>
</evidence>
<dbReference type="GO" id="GO:0005504">
    <property type="term" value="F:fatty acid binding"/>
    <property type="evidence" value="ECO:0007669"/>
    <property type="project" value="InterPro"/>
</dbReference>
<evidence type="ECO:0000313" key="4">
    <source>
        <dbReference type="Proteomes" id="UP001153076"/>
    </source>
</evidence>
<accession>A0A9Q1KD59</accession>
<dbReference type="PANTHER" id="PTHR33122:SF79">
    <property type="entry name" value="LIPID-TRANSFER PROTEIN DIR1"/>
    <property type="match status" value="1"/>
</dbReference>
<dbReference type="InterPro" id="IPR039265">
    <property type="entry name" value="DIR1-like"/>
</dbReference>
<feature type="signal peptide" evidence="1">
    <location>
        <begin position="1"/>
        <end position="21"/>
    </location>
</feature>
<organism evidence="3 4">
    <name type="scientific">Carnegiea gigantea</name>
    <dbReference type="NCBI Taxonomy" id="171969"/>
    <lineage>
        <taxon>Eukaryota</taxon>
        <taxon>Viridiplantae</taxon>
        <taxon>Streptophyta</taxon>
        <taxon>Embryophyta</taxon>
        <taxon>Tracheophyta</taxon>
        <taxon>Spermatophyta</taxon>
        <taxon>Magnoliopsida</taxon>
        <taxon>eudicotyledons</taxon>
        <taxon>Gunneridae</taxon>
        <taxon>Pentapetalae</taxon>
        <taxon>Caryophyllales</taxon>
        <taxon>Cactineae</taxon>
        <taxon>Cactaceae</taxon>
        <taxon>Cactoideae</taxon>
        <taxon>Echinocereeae</taxon>
        <taxon>Carnegiea</taxon>
    </lineage>
</organism>
<dbReference type="InterPro" id="IPR044741">
    <property type="entry name" value="NsLTP-like"/>
</dbReference>
<dbReference type="OrthoDB" id="643149at2759"/>
<evidence type="ECO:0000256" key="1">
    <source>
        <dbReference type="SAM" id="SignalP"/>
    </source>
</evidence>
<gene>
    <name evidence="3" type="ORF">Cgig2_020101</name>
</gene>
<dbReference type="EMBL" id="JAKOGI010000149">
    <property type="protein sequence ID" value="KAJ8441956.1"/>
    <property type="molecule type" value="Genomic_DNA"/>
</dbReference>
<dbReference type="PANTHER" id="PTHR33122">
    <property type="entry name" value="LIPID BINDING PROTEIN-RELATED"/>
    <property type="match status" value="1"/>
</dbReference>
<dbReference type="InterPro" id="IPR016140">
    <property type="entry name" value="Bifunc_inhib/LTP/seed_store"/>
</dbReference>
<evidence type="ECO:0000313" key="3">
    <source>
        <dbReference type="EMBL" id="KAJ8441956.1"/>
    </source>
</evidence>
<dbReference type="SMART" id="SM00499">
    <property type="entry name" value="AAI"/>
    <property type="match status" value="2"/>
</dbReference>
<feature type="domain" description="Bifunctional inhibitor/plant lipid transfer protein/seed storage helical" evidence="2">
    <location>
        <begin position="68"/>
        <end position="143"/>
    </location>
</feature>
<protein>
    <recommendedName>
        <fullName evidence="2">Bifunctional inhibitor/plant lipid transfer protein/seed storage helical domain-containing protein</fullName>
    </recommendedName>
</protein>
<comment type="caution">
    <text evidence="3">The sequence shown here is derived from an EMBL/GenBank/DDBJ whole genome shotgun (WGS) entry which is preliminary data.</text>
</comment>
<dbReference type="Proteomes" id="UP001153076">
    <property type="component" value="Unassembled WGS sequence"/>
</dbReference>
<dbReference type="InterPro" id="IPR036312">
    <property type="entry name" value="Bifun_inhib/LTP/seed_sf"/>
</dbReference>
<keyword evidence="1" id="KW-0732">Signal</keyword>
<dbReference type="Pfam" id="PF14368">
    <property type="entry name" value="LTP_2"/>
    <property type="match status" value="2"/>
</dbReference>
<dbReference type="SUPFAM" id="SSF47699">
    <property type="entry name" value="Bifunctional inhibitor/lipid-transfer protein/seed storage 2S albumin"/>
    <property type="match status" value="2"/>
</dbReference>
<feature type="chain" id="PRO_5040335511" description="Bifunctional inhibitor/plant lipid transfer protein/seed storage helical domain-containing protein" evidence="1">
    <location>
        <begin position="22"/>
        <end position="278"/>
    </location>
</feature>
<dbReference type="CDD" id="cd04660">
    <property type="entry name" value="nsLTP_like"/>
    <property type="match status" value="2"/>
</dbReference>
<dbReference type="AlphaFoldDB" id="A0A9Q1KD59"/>
<proteinExistence type="predicted"/>
<dbReference type="Gene3D" id="1.10.110.10">
    <property type="entry name" value="Plant lipid-transfer and hydrophobic proteins"/>
    <property type="match status" value="2"/>
</dbReference>
<keyword evidence="4" id="KW-1185">Reference proteome</keyword>
<sequence length="278" mass="29580">MATHHNKALAILALVLATMMASDFCTKAKAQIGFGDVARGLAKGFKDVTGVEEISHTVEGLMKDGKLCGLTIPDMQSCKDAVQKGGDHNTSPSEACCNVVDKADLPCFCGLKNSNLITKFSVDVTLAIALPSACNIDQNTPNTRPSIKNQPKRTKVMATHSQKELLVAFVLVTTMMSNVCPKAKAQIGFSDFADAIEGISNVMGEKYCGLTIPELLACKPAVQEKKAPSKDCCASVKKADLNCLCDFKDTSLVSRWGIDIALAVALPASCHANPKFHC</sequence>